<reference evidence="2" key="1">
    <citation type="submission" date="2017-05" db="UniProtKB">
        <authorList>
            <consortium name="EnsemblMetazoa"/>
        </authorList>
    </citation>
    <scope>IDENTIFICATION</scope>
</reference>
<feature type="transmembrane region" description="Helical" evidence="1">
    <location>
        <begin position="540"/>
        <end position="560"/>
    </location>
</feature>
<feature type="transmembrane region" description="Helical" evidence="1">
    <location>
        <begin position="566"/>
        <end position="594"/>
    </location>
</feature>
<organism evidence="2">
    <name type="scientific">Amphimedon queenslandica</name>
    <name type="common">Sponge</name>
    <dbReference type="NCBI Taxonomy" id="400682"/>
    <lineage>
        <taxon>Eukaryota</taxon>
        <taxon>Metazoa</taxon>
        <taxon>Porifera</taxon>
        <taxon>Demospongiae</taxon>
        <taxon>Heteroscleromorpha</taxon>
        <taxon>Haplosclerida</taxon>
        <taxon>Niphatidae</taxon>
        <taxon>Amphimedon</taxon>
    </lineage>
</organism>
<dbReference type="EnsemblMetazoa" id="Aqu2.1.26748_001">
    <property type="protein sequence ID" value="Aqu2.1.26748_001"/>
    <property type="gene ID" value="Aqu2.1.26748"/>
</dbReference>
<feature type="transmembrane region" description="Helical" evidence="1">
    <location>
        <begin position="250"/>
        <end position="272"/>
    </location>
</feature>
<protein>
    <recommendedName>
        <fullName evidence="3">TRP C-terminal domain-containing protein</fullName>
    </recommendedName>
</protein>
<dbReference type="AlphaFoldDB" id="A0A1X7UH09"/>
<sequence>MLYEVSTEAVRIVSCERQHNKNIYAGQKFTLFVKAQDQWNRNVFDLVFINVAKVQSSQIITSDWHIPVINYYQIIEERRDHACTGLNLTLLTNDVRSYNGMISISAYNNLNLQYEIELKPCPIGFENKKYETCQCDSLIDSPSRTCDISNQTITSNDILWIGSYTVNNVSSLAYSEYCPVAYCGIRDIFDSQKTIKVTDTNDFKVVKEVNHLHVLTGMCESNRGGVLCGQCINGTSIVLGSDNCHVCSDWWLLTLIVYLLLGPLIIYLLYALKLTITTGTINGIIFYAQAANCGIIEFILYPIYKYYQNNIIAHFSKVAISFLEILNLKTGHAFCLYNGMTMLVKNFFGLTFILYLLSLVMIIIIFSRYSTRLANRIANSSIQVLVTVLHLSFYKIMDSVIKIFSYTKVHTKHFGTVKVWTYDGSVVYFSNEHGALMIFTLFIASILFVPYIALLLGGRVLLKYSDKFRPVYEAIHGPYKEKKNYWFTARLFLLIAINVIYISLRSVNPSYIVLFTSVLLIVFTIVQAHIRPFKNHLINMLDLLVMTLFLFQYIFCWYAFANEPSHWYYIWVFVVSALILFLLFVAIVIGHIVWVSGKAQKLKQLFRHAMPKRVVSSRVQEIVLQRQRVRRESELDSSYYGSCNYREPLLDM</sequence>
<feature type="transmembrane region" description="Helical" evidence="1">
    <location>
        <begin position="485"/>
        <end position="504"/>
    </location>
</feature>
<evidence type="ECO:0000256" key="1">
    <source>
        <dbReference type="SAM" id="Phobius"/>
    </source>
</evidence>
<dbReference type="InParanoid" id="A0A1X7UH09"/>
<name>A0A1X7UH09_AMPQE</name>
<feature type="transmembrane region" description="Helical" evidence="1">
    <location>
        <begin position="435"/>
        <end position="462"/>
    </location>
</feature>
<evidence type="ECO:0008006" key="3">
    <source>
        <dbReference type="Google" id="ProtNLM"/>
    </source>
</evidence>
<proteinExistence type="predicted"/>
<feature type="transmembrane region" description="Helical" evidence="1">
    <location>
        <begin position="510"/>
        <end position="528"/>
    </location>
</feature>
<keyword evidence="1" id="KW-1133">Transmembrane helix</keyword>
<keyword evidence="1" id="KW-0812">Transmembrane</keyword>
<feature type="transmembrane region" description="Helical" evidence="1">
    <location>
        <begin position="347"/>
        <end position="366"/>
    </location>
</feature>
<evidence type="ECO:0000313" key="2">
    <source>
        <dbReference type="EnsemblMetazoa" id="Aqu2.1.26748_001"/>
    </source>
</evidence>
<accession>A0A1X7UH09</accession>
<dbReference type="OrthoDB" id="5989148at2759"/>
<feature type="transmembrane region" description="Helical" evidence="1">
    <location>
        <begin position="284"/>
        <end position="304"/>
    </location>
</feature>
<keyword evidence="1" id="KW-0472">Membrane</keyword>